<evidence type="ECO:0000313" key="3">
    <source>
        <dbReference type="EMBL" id="CAE0272896.1"/>
    </source>
</evidence>
<evidence type="ECO:0000256" key="2">
    <source>
        <dbReference type="SAM" id="Phobius"/>
    </source>
</evidence>
<feature type="transmembrane region" description="Helical" evidence="2">
    <location>
        <begin position="303"/>
        <end position="325"/>
    </location>
</feature>
<accession>A0A7S3GPX8</accession>
<dbReference type="AlphaFoldDB" id="A0A7S3GPX8"/>
<reference evidence="3" key="1">
    <citation type="submission" date="2021-01" db="EMBL/GenBank/DDBJ databases">
        <authorList>
            <person name="Corre E."/>
            <person name="Pelletier E."/>
            <person name="Niang G."/>
            <person name="Scheremetjew M."/>
            <person name="Finn R."/>
            <person name="Kale V."/>
            <person name="Holt S."/>
            <person name="Cochrane G."/>
            <person name="Meng A."/>
            <person name="Brown T."/>
            <person name="Cohen L."/>
        </authorList>
    </citation>
    <scope>NUCLEOTIDE SEQUENCE</scope>
    <source>
        <strain evidence="3">CCAP 955/1</strain>
    </source>
</reference>
<keyword evidence="2" id="KW-1133">Transmembrane helix</keyword>
<evidence type="ECO:0000256" key="1">
    <source>
        <dbReference type="SAM" id="MobiDB-lite"/>
    </source>
</evidence>
<organism evidence="3">
    <name type="scientific">Spumella elongata</name>
    <dbReference type="NCBI Taxonomy" id="89044"/>
    <lineage>
        <taxon>Eukaryota</taxon>
        <taxon>Sar</taxon>
        <taxon>Stramenopiles</taxon>
        <taxon>Ochrophyta</taxon>
        <taxon>Chrysophyceae</taxon>
        <taxon>Chromulinales</taxon>
        <taxon>Chromulinaceae</taxon>
        <taxon>Spumella</taxon>
    </lineage>
</organism>
<sequence>MNETPKSAMKVETLYDKLNNLADEISEGIINLGDGSRELIQAEISELREQAYKERSPEAVYNTLLFRKYAYTANKIKDSSAGQGDKTTLVGELPNFIYEADNEDHLVGHQATRTNIFRLRAFAAVFSMIAFSVMASAPYVNASSFSPNDAFQPLCPFKGTFSGSFDFRAYQLVIAVGVLAWLHNGYLMIYYYLPRDLAGNKYVPGASFLLGKVVTTPGTVEAHTSKLSEFTKAHGRFLELVSDALLACFAIIAFVVGQTRLDGVTDFNVEGVTQYYTLSSCYETFTHQTPACLVRAKNPVSRIRGALAMLFFATLFLMLCFLVSLRSFRQDKSSGLFAGALGLDGSVHTTSGEAPVPSAPTTTSGFGYRGLSHPSSLNNSAHNPVAVPVSGNNGTGTGSNNNSTHGPLHNASGTVYEDYNHIGSKL</sequence>
<feature type="region of interest" description="Disordered" evidence="1">
    <location>
        <begin position="390"/>
        <end position="414"/>
    </location>
</feature>
<keyword evidence="2" id="KW-0472">Membrane</keyword>
<keyword evidence="2" id="KW-0812">Transmembrane</keyword>
<feature type="transmembrane region" description="Helical" evidence="2">
    <location>
        <begin position="169"/>
        <end position="193"/>
    </location>
</feature>
<proteinExistence type="predicted"/>
<feature type="transmembrane region" description="Helical" evidence="2">
    <location>
        <begin position="121"/>
        <end position="140"/>
    </location>
</feature>
<protein>
    <submittedName>
        <fullName evidence="3">Uncharacterized protein</fullName>
    </submittedName>
</protein>
<dbReference type="EMBL" id="HBIC01003242">
    <property type="protein sequence ID" value="CAE0272896.1"/>
    <property type="molecule type" value="Transcribed_RNA"/>
</dbReference>
<gene>
    <name evidence="3" type="ORF">SELO1098_LOCUS1722</name>
</gene>
<feature type="transmembrane region" description="Helical" evidence="2">
    <location>
        <begin position="237"/>
        <end position="257"/>
    </location>
</feature>
<name>A0A7S3GPX8_9STRA</name>